<gene>
    <name evidence="2" type="ORF">EIP91_010979</name>
</gene>
<feature type="region of interest" description="Disordered" evidence="1">
    <location>
        <begin position="1"/>
        <end position="22"/>
    </location>
</feature>
<feature type="compositionally biased region" description="Polar residues" evidence="1">
    <location>
        <begin position="78"/>
        <end position="87"/>
    </location>
</feature>
<dbReference type="OrthoDB" id="2717234at2759"/>
<evidence type="ECO:0000256" key="1">
    <source>
        <dbReference type="SAM" id="MobiDB-lite"/>
    </source>
</evidence>
<comment type="caution">
    <text evidence="2">The sequence shown here is derived from an EMBL/GenBank/DDBJ whole genome shotgun (WGS) entry which is preliminary data.</text>
</comment>
<dbReference type="EMBL" id="RWJN01000069">
    <property type="protein sequence ID" value="TCD68341.1"/>
    <property type="molecule type" value="Genomic_DNA"/>
</dbReference>
<proteinExistence type="predicted"/>
<dbReference type="AlphaFoldDB" id="A0A4R0RIX8"/>
<keyword evidence="3" id="KW-1185">Reference proteome</keyword>
<dbReference type="Proteomes" id="UP000292702">
    <property type="component" value="Unassembled WGS sequence"/>
</dbReference>
<evidence type="ECO:0000313" key="2">
    <source>
        <dbReference type="EMBL" id="TCD68341.1"/>
    </source>
</evidence>
<organism evidence="2 3">
    <name type="scientific">Steccherinum ochraceum</name>
    <dbReference type="NCBI Taxonomy" id="92696"/>
    <lineage>
        <taxon>Eukaryota</taxon>
        <taxon>Fungi</taxon>
        <taxon>Dikarya</taxon>
        <taxon>Basidiomycota</taxon>
        <taxon>Agaricomycotina</taxon>
        <taxon>Agaricomycetes</taxon>
        <taxon>Polyporales</taxon>
        <taxon>Steccherinaceae</taxon>
        <taxon>Steccherinum</taxon>
    </lineage>
</organism>
<feature type="region of interest" description="Disordered" evidence="1">
    <location>
        <begin position="71"/>
        <end position="96"/>
    </location>
</feature>
<sequence length="351" mass="38730">MKRNNDLSISPTTSSSVPSPDDLSTPTFLSFNAVTPGCPTDSNLYAQQLQTSLRTPLSTFKNMPRTATTMARRHSVVPGSSTGPTTEFDSHAEGAPGRVQQWRIQPGTFIAFELDTNLVADQMQTDCAAVDQVRTFSKNRYIGLVLWSHTYTIEPESDDDGSLSDDSPAEVVEELIVNFVSPHPPPAPLQAHYIPIAPMSSKSPINEAPLQTSTLFPYPNLYQYTTLGTRLEVRTMHDSSLRFGLKEDEFGRLDERIALDFGVLGKLGPEDEKAQRLKVPMYSLPARVWRDVREASHSHGLKKSGSECITHPSKFVDEVEGLARLVPALAFAMADSDVTEQSSREQPSHKL</sequence>
<reference evidence="2 3" key="1">
    <citation type="submission" date="2018-11" db="EMBL/GenBank/DDBJ databases">
        <title>Genome assembly of Steccherinum ochraceum LE-BIN_3174, the white-rot fungus of the Steccherinaceae family (The Residual Polyporoid clade, Polyporales, Basidiomycota).</title>
        <authorList>
            <person name="Fedorova T.V."/>
            <person name="Glazunova O.A."/>
            <person name="Landesman E.O."/>
            <person name="Moiseenko K.V."/>
            <person name="Psurtseva N.V."/>
            <person name="Savinova O.S."/>
            <person name="Shakhova N.V."/>
            <person name="Tyazhelova T.V."/>
            <person name="Vasina D.V."/>
        </authorList>
    </citation>
    <scope>NUCLEOTIDE SEQUENCE [LARGE SCALE GENOMIC DNA]</scope>
    <source>
        <strain evidence="2 3">LE-BIN_3174</strain>
    </source>
</reference>
<evidence type="ECO:0000313" key="3">
    <source>
        <dbReference type="Proteomes" id="UP000292702"/>
    </source>
</evidence>
<name>A0A4R0RIX8_9APHY</name>
<protein>
    <submittedName>
        <fullName evidence="2">Uncharacterized protein</fullName>
    </submittedName>
</protein>
<accession>A0A4R0RIX8</accession>